<gene>
    <name evidence="1" type="ORF">ABH943_004700</name>
</gene>
<accession>A0ABW8MLY1</accession>
<dbReference type="InterPro" id="IPR008593">
    <property type="entry name" value="Dam_MeTrfase"/>
</dbReference>
<evidence type="ECO:0000313" key="2">
    <source>
        <dbReference type="Proteomes" id="UP001620514"/>
    </source>
</evidence>
<evidence type="ECO:0000313" key="1">
    <source>
        <dbReference type="EMBL" id="MFK4444678.1"/>
    </source>
</evidence>
<keyword evidence="2" id="KW-1185">Reference proteome</keyword>
<comment type="caution">
    <text evidence="1">The sequence shown here is derived from an EMBL/GenBank/DDBJ whole genome shotgun (WGS) entry which is preliminary data.</text>
</comment>
<dbReference type="EMBL" id="JBIYDN010000015">
    <property type="protein sequence ID" value="MFK4444678.1"/>
    <property type="molecule type" value="Genomic_DNA"/>
</dbReference>
<proteinExistence type="predicted"/>
<evidence type="ECO:0008006" key="3">
    <source>
        <dbReference type="Google" id="ProtNLM"/>
    </source>
</evidence>
<dbReference type="Proteomes" id="UP001620514">
    <property type="component" value="Unassembled WGS sequence"/>
</dbReference>
<reference evidence="1 2" key="1">
    <citation type="submission" date="2024-11" db="EMBL/GenBank/DDBJ databases">
        <title>Using genomics to understand microbial adaptation to soil warming.</title>
        <authorList>
            <person name="Deangelis K.M. PhD."/>
        </authorList>
    </citation>
    <scope>NUCLEOTIDE SEQUENCE [LARGE SCALE GENOMIC DNA]</scope>
    <source>
        <strain evidence="1 2">GAS97</strain>
    </source>
</reference>
<dbReference type="Pfam" id="PF05869">
    <property type="entry name" value="Dam"/>
    <property type="match status" value="1"/>
</dbReference>
<organism evidence="1 2">
    <name type="scientific">Caballeronia udeis</name>
    <dbReference type="NCBI Taxonomy" id="1232866"/>
    <lineage>
        <taxon>Bacteria</taxon>
        <taxon>Pseudomonadati</taxon>
        <taxon>Pseudomonadota</taxon>
        <taxon>Betaproteobacteria</taxon>
        <taxon>Burkholderiales</taxon>
        <taxon>Burkholderiaceae</taxon>
        <taxon>Caballeronia</taxon>
    </lineage>
</organism>
<protein>
    <recommendedName>
        <fullName evidence="3">DNA N-6-adenine-methyltransferase (Dam)</fullName>
    </recommendedName>
</protein>
<sequence>MALSSHQSAAFKNDEWLTPPEILAPLGSFDLDPCAPAVRPWETAAQHFTEADDGLLKEWRGRVWCNPPFGREAVKWLRRMVEHANGIALIPARTETKMFYECVWGKSDAVLFIRGRPHFHYVDGRRAPFNSGAPICLVAYGQNNVDALLKSNLGFVALP</sequence>
<name>A0ABW8MLY1_9BURK</name>
<dbReference type="RefSeq" id="WP_404609764.1">
    <property type="nucleotide sequence ID" value="NZ_JBIYDN010000015.1"/>
</dbReference>